<accession>A0A9D1S262</accession>
<evidence type="ECO:0000256" key="2">
    <source>
        <dbReference type="SAM" id="SignalP"/>
    </source>
</evidence>
<gene>
    <name evidence="3" type="ORF">IAB67_08575</name>
</gene>
<reference evidence="3" key="1">
    <citation type="submission" date="2020-10" db="EMBL/GenBank/DDBJ databases">
        <authorList>
            <person name="Gilroy R."/>
        </authorList>
    </citation>
    <scope>NUCLEOTIDE SEQUENCE</scope>
    <source>
        <strain evidence="3">CHK191-8634</strain>
    </source>
</reference>
<feature type="chain" id="PRO_5039523704" evidence="2">
    <location>
        <begin position="25"/>
        <end position="523"/>
    </location>
</feature>
<name>A0A9D1S262_9CLOT</name>
<feature type="signal peptide" evidence="2">
    <location>
        <begin position="1"/>
        <end position="24"/>
    </location>
</feature>
<organism evidence="3 4">
    <name type="scientific">Candidatus Ventrousia excrementavium</name>
    <dbReference type="NCBI Taxonomy" id="2840961"/>
    <lineage>
        <taxon>Bacteria</taxon>
        <taxon>Bacillati</taxon>
        <taxon>Bacillota</taxon>
        <taxon>Clostridia</taxon>
        <taxon>Eubacteriales</taxon>
        <taxon>Clostridiaceae</taxon>
        <taxon>Clostridiaceae incertae sedis</taxon>
        <taxon>Candidatus Ventrousia</taxon>
    </lineage>
</organism>
<sequence>MNRRILSLLTAAALALTLPGCSTAQDTTDTAAELATEILLSDDGITVNGQTASDDSSSAVYVGADIVYYESGHDETYGEGTEADAHSADEAARHTVVTITEPGMYRLSGQLSTGQVAVDLGEDAEDDPNAVVTLVLDGVDITCTVAPAVIFYHVYECGSTDAETASGTVDTSAAGANVYLADGSENIVNGSYVARIYEEGTTDKLHKYDGAFYSKMSMNIDGEGSLVINAENEGLDTELHLTINGGNISITAQNDGINTNEDGVSVTTVNGGNLTINAGLGAEGDGIDSNGFLTINGGTIVTMANEQSPEGGIDADSDITINGGTLIALGIRNDSVSEQSEQLYMELSMSSVCPEGSEVVVSDPEGNEIFSFAAQKSFQSLTLSSPDLVLDTAYTVTIDGVQQQYTGTGTFGGGRMPMSGQERPNRDGESSPPDGEPNGQSPDALPNEDQPTPPGEQPSSPNEQTTPQDSEQTDRPSAPPDEQRPERDEQSAPTGNEEERQGSGTFILTETQKSFSCVSPTAA</sequence>
<dbReference type="EMBL" id="DVMR01000063">
    <property type="protein sequence ID" value="HIU44333.1"/>
    <property type="molecule type" value="Genomic_DNA"/>
</dbReference>
<protein>
    <submittedName>
        <fullName evidence="3">Carbohydrate-binding domain-containing protein</fullName>
    </submittedName>
</protein>
<reference evidence="3" key="2">
    <citation type="journal article" date="2021" name="PeerJ">
        <title>Extensive microbial diversity within the chicken gut microbiome revealed by metagenomics and culture.</title>
        <authorList>
            <person name="Gilroy R."/>
            <person name="Ravi A."/>
            <person name="Getino M."/>
            <person name="Pursley I."/>
            <person name="Horton D.L."/>
            <person name="Alikhan N.F."/>
            <person name="Baker D."/>
            <person name="Gharbi K."/>
            <person name="Hall N."/>
            <person name="Watson M."/>
            <person name="Adriaenssens E.M."/>
            <person name="Foster-Nyarko E."/>
            <person name="Jarju S."/>
            <person name="Secka A."/>
            <person name="Antonio M."/>
            <person name="Oren A."/>
            <person name="Chaudhuri R.R."/>
            <person name="La Ragione R."/>
            <person name="Hildebrand F."/>
            <person name="Pallen M.J."/>
        </authorList>
    </citation>
    <scope>NUCLEOTIDE SEQUENCE</scope>
    <source>
        <strain evidence="3">CHK191-8634</strain>
    </source>
</reference>
<keyword evidence="2" id="KW-0732">Signal</keyword>
<feature type="compositionally biased region" description="Polar residues" evidence="1">
    <location>
        <begin position="502"/>
        <end position="523"/>
    </location>
</feature>
<dbReference type="AlphaFoldDB" id="A0A9D1S262"/>
<feature type="compositionally biased region" description="Polar residues" evidence="1">
    <location>
        <begin position="457"/>
        <end position="470"/>
    </location>
</feature>
<evidence type="ECO:0000313" key="4">
    <source>
        <dbReference type="Proteomes" id="UP000824073"/>
    </source>
</evidence>
<evidence type="ECO:0000313" key="3">
    <source>
        <dbReference type="EMBL" id="HIU44333.1"/>
    </source>
</evidence>
<dbReference type="Pfam" id="PF14262">
    <property type="entry name" value="Cthe_2159"/>
    <property type="match status" value="1"/>
</dbReference>
<comment type="caution">
    <text evidence="3">The sequence shown here is derived from an EMBL/GenBank/DDBJ whole genome shotgun (WGS) entry which is preliminary data.</text>
</comment>
<feature type="compositionally biased region" description="Basic and acidic residues" evidence="1">
    <location>
        <begin position="481"/>
        <end position="490"/>
    </location>
</feature>
<feature type="region of interest" description="Disordered" evidence="1">
    <location>
        <begin position="404"/>
        <end position="523"/>
    </location>
</feature>
<dbReference type="InterPro" id="IPR025584">
    <property type="entry name" value="Cthe_2159"/>
</dbReference>
<evidence type="ECO:0000256" key="1">
    <source>
        <dbReference type="SAM" id="MobiDB-lite"/>
    </source>
</evidence>
<dbReference type="Proteomes" id="UP000824073">
    <property type="component" value="Unassembled WGS sequence"/>
</dbReference>
<proteinExistence type="predicted"/>